<dbReference type="GeneID" id="53434"/>
<reference evidence="10 12" key="4">
    <citation type="journal article" date="2002" name="Genome Biol.">
        <title>The transposable elements of the Drosophila melanogaster euchromatin: a genomics perspective.</title>
        <authorList>
            <person name="Kaminker J.S."/>
            <person name="Bergman C.M."/>
            <person name="Kronmiller B."/>
            <person name="Carlson J."/>
            <person name="Svirskas R."/>
            <person name="Patel S."/>
            <person name="Frise E."/>
            <person name="Wheeler D.A."/>
            <person name="Lewis S.E."/>
            <person name="Rubin G.M."/>
            <person name="Ashburner M."/>
            <person name="Celniker S.E."/>
        </authorList>
    </citation>
    <scope>NUCLEOTIDE SEQUENCE [LARGE SCALE GENOMIC DNA]</scope>
    <source>
        <strain evidence="12">Berkeley</strain>
    </source>
</reference>
<dbReference type="GO" id="GO:0005739">
    <property type="term" value="C:mitochondrion"/>
    <property type="evidence" value="ECO:0000250"/>
    <property type="project" value="FlyBase"/>
</dbReference>
<dbReference type="FlyBase" id="FBgn0040234">
    <property type="gene designation" value="c12.2"/>
</dbReference>
<evidence type="ECO:0000256" key="1">
    <source>
        <dbReference type="ARBA" id="ARBA00004173"/>
    </source>
</evidence>
<dbReference type="STRING" id="7227.FBpp0306949"/>
<protein>
    <recommendedName>
        <fullName evidence="7">von Willebrand factor A domain-containing protein 8</fullName>
    </recommendedName>
</protein>
<dbReference type="GO" id="GO:0005524">
    <property type="term" value="F:ATP binding"/>
    <property type="evidence" value="ECO:0007669"/>
    <property type="project" value="UniProtKB-KW"/>
</dbReference>
<dbReference type="FunFam" id="3.40.50.300:FF:000587">
    <property type="entry name" value="von Willebrand factor A domain containing 8"/>
    <property type="match status" value="1"/>
</dbReference>
<feature type="compositionally biased region" description="Gly residues" evidence="8">
    <location>
        <begin position="1067"/>
        <end position="1085"/>
    </location>
</feature>
<dbReference type="AGR" id="FB:FBgn0040234"/>
<dbReference type="SUPFAM" id="SSF52540">
    <property type="entry name" value="P-loop containing nucleoside triphosphate hydrolases"/>
    <property type="match status" value="3"/>
</dbReference>
<dbReference type="GO" id="GO:0016887">
    <property type="term" value="F:ATP hydrolysis activity"/>
    <property type="evidence" value="ECO:0000250"/>
    <property type="project" value="FlyBase"/>
</dbReference>
<dbReference type="OrthoDB" id="5186at2759"/>
<evidence type="ECO:0000256" key="8">
    <source>
        <dbReference type="SAM" id="MobiDB-lite"/>
    </source>
</evidence>
<keyword evidence="13" id="KW-1267">Proteomics identification</keyword>
<sequence>MLANLRACSGHLLHHSLRNARIPRRSWASTTAGKDQPEEDSLTIGDVSVRLRKPKDPQLVPQQYADTSRIKETTDLKRRNELKYASDGTLQLSQSALHHLRWMLQKDALRQDMFLLGQPGPLRRQLAMQFLELTQREVEYVALSRDTTESDLKQRREINDRAAIFHDQGAVRAALNGRVLVLDGVEHAERNVLPILNNLLENREMHLESGKFLMSPERYDKLLEKHSREQLDEWGLLRVSEQFRVVALGLPTHKYKGTPLDPPLRSRFQSRNVTTYSYGELYEELQQEAPSVPGEQLKQLLTFALTLQQADPVLQLPDFPIHNLALGVKMLAANPSLSLHDVISRIYPYQTMLKPDQKKRVEELLKKLDIQLVPSPSIKKIEAQSQENSLIHIKLDELQLNLPEGQIPTASTYFVDLPHQRQALASLLQAYAVGDVCLVGEKGVGKLTLTQELLRLLQQTSEPMMLYEDMTSRDIVQQRITSPQGDTVWRDSPLVRAAKSGSVAVLNGLHRLHKSTASVLQRLIHDRELQLCDGTTLLGANRYQALLQQGFSKEELGKLGFLPIHESFRVVALAEPPRLGGGQPSWLTPELLSLFLYQELRPLRQSEEAELLAQLCGGDLPAGMDQLLKLAQLLRSSQDPLLQGLAGTLSTRQLLKLARRLAAYPESELSDVHEMLQNTFLARFMPALSRGALEQAIQQVGIKPREIKLKSKKNQIAVEDNSLRIGSTRWPLGNPTQAQLSKVPHTLFYEMPQHVQLLERLLQDYLIGEHLLLVGNQGVGKNKLVDRLLELMQRPREYIQLHRDTTVHSLTLQATLKDGQVSYEDSALVQAVRTGHVLVVDEADKAPVNVTCILRTLVESGEMVLADGRRIVPPGEGGRVPNSIETHPDFRLIVLANRPGFPFLGNDFFAALGDVFSCHAISNPDPESEIFLLQQYGPKVPIKTLRTLVNAFGELRTLADEGMLNYPYSTREVVSIVKHLERYPEENMSEVVGNVLDFDRYQPEALQQVTQVLAKHGIESYAEEEIQAIRKQRILQASVNRHSGLGVSGPKFGKLDPKNEPHVGGNTWAGGSGGRDTAGLGGKGGPFRLDKGHKVHQLSDEEKADVPEEIKRAAREMNRKAFEDKLKEIKMSAHDHKLYAQFSEPNRKQVQQLKAVLEAMQTKSKERQWQKYQTHGDLDDTRLVEGITGEKNIYRRRAEANPWADHVQEKPNRLKLVVDVSGSMYRFNGYDGRLDRQLEAVVMVMEAFEGFEKKIVYDIIGHSGEGWEIPFVTAGSPPKNDKERFEAIRMMHAHSQFCWSGDSTVKAAREACSTLGAEQDYDNAIVVVLSDANLQRYGIAPKDLAMALKRGEPKVKGYAIFIGSLAEEADEINAEMPAGQSFVCMDLTKLPHILQQIFTSSLL</sequence>
<dbReference type="OMA" id="GTHIVHP"/>
<dbReference type="SUPFAM" id="SSF53300">
    <property type="entry name" value="vWA-like"/>
    <property type="match status" value="1"/>
</dbReference>
<feature type="region of interest" description="Disordered" evidence="8">
    <location>
        <begin position="1064"/>
        <end position="1085"/>
    </location>
</feature>
<dbReference type="ExpressionAtlas" id="M9PHH0">
    <property type="expression patterns" value="baseline and differential"/>
</dbReference>
<dbReference type="InterPro" id="IPR003593">
    <property type="entry name" value="AAA+_ATPase"/>
</dbReference>
<dbReference type="Bgee" id="FBgn0040234">
    <property type="expression patterns" value="Expressed in indirect flight muscle cell (Drosophila) in body wall and 55 other cell types or tissues"/>
</dbReference>
<dbReference type="Pfam" id="PF07728">
    <property type="entry name" value="AAA_5"/>
    <property type="match status" value="3"/>
</dbReference>
<dbReference type="SMART" id="SM00382">
    <property type="entry name" value="AAA"/>
    <property type="match status" value="2"/>
</dbReference>
<dbReference type="SMART" id="SM00327">
    <property type="entry name" value="VWA"/>
    <property type="match status" value="1"/>
</dbReference>
<evidence type="ECO:0000256" key="3">
    <source>
        <dbReference type="ARBA" id="ARBA00022840"/>
    </source>
</evidence>
<organism evidence="10 12">
    <name type="scientific">Drosophila melanogaster</name>
    <name type="common">Fruit fly</name>
    <dbReference type="NCBI Taxonomy" id="7227"/>
    <lineage>
        <taxon>Eukaryota</taxon>
        <taxon>Metazoa</taxon>
        <taxon>Ecdysozoa</taxon>
        <taxon>Arthropoda</taxon>
        <taxon>Hexapoda</taxon>
        <taxon>Insecta</taxon>
        <taxon>Pterygota</taxon>
        <taxon>Neoptera</taxon>
        <taxon>Endopterygota</taxon>
        <taxon>Diptera</taxon>
        <taxon>Brachycera</taxon>
        <taxon>Muscomorpha</taxon>
        <taxon>Ephydroidea</taxon>
        <taxon>Drosophilidae</taxon>
        <taxon>Drosophila</taxon>
        <taxon>Sophophora</taxon>
    </lineage>
</organism>
<evidence type="ECO:0007829" key="13">
    <source>
        <dbReference type="PeptideAtlas" id="M9PHH0"/>
    </source>
</evidence>
<name>M9PHH0_DROME</name>
<reference evidence="10 12" key="7">
    <citation type="journal article" date="2007" name="Science">
        <title>The Release 5.1 annotation of Drosophila melanogaster heterochromatin.</title>
        <authorList>
            <person name="Smith C.D."/>
            <person name="Shu S."/>
            <person name="Mungall C.J."/>
            <person name="Karpen G.H."/>
        </authorList>
    </citation>
    <scope>NUCLEOTIDE SEQUENCE [LARGE SCALE GENOMIC DNA]</scope>
    <source>
        <strain evidence="12">Berkeley</strain>
    </source>
</reference>
<keyword evidence="4" id="KW-0809">Transit peptide</keyword>
<evidence type="ECO:0000256" key="4">
    <source>
        <dbReference type="ARBA" id="ARBA00022946"/>
    </source>
</evidence>
<keyword evidence="3" id="KW-0067">ATP-binding</keyword>
<gene>
    <name evidence="10 11" type="primary">c12.2</name>
    <name evidence="10" type="synonym">Dmel\CG12149</name>
    <name evidence="10 11" type="ORF">CG12149</name>
    <name evidence="10" type="ORF">Dmel_CG12149</name>
</gene>
<keyword evidence="2" id="KW-0547">Nucleotide-binding</keyword>
<dbReference type="Gene3D" id="3.40.50.300">
    <property type="entry name" value="P-loop containing nucleotide triphosphate hydrolases"/>
    <property type="match status" value="3"/>
</dbReference>
<dbReference type="PROSITE" id="PS50234">
    <property type="entry name" value="VWFA"/>
    <property type="match status" value="1"/>
</dbReference>
<evidence type="ECO:0000259" key="9">
    <source>
        <dbReference type="PROSITE" id="PS50234"/>
    </source>
</evidence>
<reference evidence="10 12" key="9">
    <citation type="journal article" date="2015" name="G3 (Bethesda)">
        <title>Gene Model Annotations for Drosophila melanogaster: Impact of High-Throughput Data.</title>
        <authorList>
            <consortium name="FlyBase Consortium"/>
            <person name="Matthews B.B."/>
            <person name="Dos Santos G."/>
            <person name="Crosby M.A."/>
            <person name="Emmert D.B."/>
            <person name="St Pierre S.E."/>
            <person name="Gramates L.S."/>
            <person name="Zhou P."/>
            <person name="Schroeder A.J."/>
            <person name="Falls K."/>
            <person name="Strelets V."/>
            <person name="Russo S.M."/>
            <person name="Gelbart W.M."/>
            <person name="null"/>
        </authorList>
    </citation>
    <scope>NUCLEOTIDE SEQUENCE [LARGE SCALE GENOMIC DNA]</scope>
    <source>
        <strain evidence="12">Berkeley</strain>
    </source>
</reference>
<dbReference type="InterPro" id="IPR011704">
    <property type="entry name" value="ATPase_dyneun-rel_AAA"/>
</dbReference>
<dbReference type="InterPro" id="IPR002035">
    <property type="entry name" value="VWF_A"/>
</dbReference>
<evidence type="ECO:0000313" key="10">
    <source>
        <dbReference type="EMBL" id="AGB95224.1"/>
    </source>
</evidence>
<dbReference type="VEuPathDB" id="VectorBase:FBgn0040234"/>
<dbReference type="InterPro" id="IPR036465">
    <property type="entry name" value="vWFA_dom_sf"/>
</dbReference>
<feature type="domain" description="VWFA" evidence="9">
    <location>
        <begin position="1213"/>
        <end position="1397"/>
    </location>
</feature>
<reference evidence="10 12" key="11">
    <citation type="journal article" date="2015" name="Genome Res.">
        <title>The Release 6 reference sequence of the Drosophila melanogaster genome.</title>
        <authorList>
            <person name="Hoskins R.A."/>
            <person name="Carlson J.W."/>
            <person name="Wan K.H."/>
            <person name="Park S."/>
            <person name="Mendez I."/>
            <person name="Galle S.E."/>
            <person name="Booth B.W."/>
            <person name="Pfeiffer B.D."/>
            <person name="George R.A."/>
            <person name="Svirskas R."/>
            <person name="Krzywinski M."/>
            <person name="Schein J."/>
            <person name="Accardo M.C."/>
            <person name="Damia E."/>
            <person name="Messina G."/>
            <person name="Mendez-Lago M."/>
            <person name="de Pablos B."/>
            <person name="Demakova O.V."/>
            <person name="Andreyeva E.N."/>
            <person name="Boldyreva L.V."/>
            <person name="Marra M."/>
            <person name="Carvalho A.B."/>
            <person name="Dimitri P."/>
            <person name="Villasante A."/>
            <person name="Zhimulev I.F."/>
            <person name="Rubin G.M."/>
            <person name="Karpen G.H."/>
            <person name="Celniker S.E."/>
        </authorList>
    </citation>
    <scope>NUCLEOTIDE SEQUENCE [LARGE SCALE GENOMIC DNA]</scope>
    <source>
        <strain evidence="12">Berkeley</strain>
    </source>
</reference>
<dbReference type="KEGG" id="dme:Dmel_CG12149"/>
<dbReference type="InterPro" id="IPR039891">
    <property type="entry name" value="VWA8"/>
</dbReference>
<reference evidence="10 12" key="3">
    <citation type="journal article" date="2002" name="Genome Biol.">
        <title>Annotation of the Drosophila melanogaster euchromatic genome: a systematic review.</title>
        <authorList>
            <person name="Misra S."/>
            <person name="Crosby M.A."/>
            <person name="Mungall C.J."/>
            <person name="Matthews B.B."/>
            <person name="Campbell K.S."/>
            <person name="Hradecky P."/>
            <person name="Huang Y."/>
            <person name="Kaminker J.S."/>
            <person name="Millburn G.H."/>
            <person name="Prochnik S.E."/>
            <person name="Smith C.D."/>
            <person name="Tupy J.L."/>
            <person name="Whitfied E.J."/>
            <person name="Bayraktaroglu L."/>
            <person name="Berman B.P."/>
            <person name="Bettencourt B.R."/>
            <person name="Celniker S.E."/>
            <person name="de Grey A.D."/>
            <person name="Drysdale R.A."/>
            <person name="Harris N.L."/>
            <person name="Richter J."/>
            <person name="Russo S."/>
            <person name="Schroeder A.J."/>
            <person name="Shu S.Q."/>
            <person name="Stapleton M."/>
            <person name="Yamada C."/>
            <person name="Ashburner M."/>
            <person name="Gelbart W.M."/>
            <person name="Rubin G.M."/>
            <person name="Lewis S.E."/>
        </authorList>
    </citation>
    <scope>GENOME REANNOTATION</scope>
    <source>
        <strain evidence="12">Berkeley</strain>
    </source>
</reference>
<dbReference type="PANTHER" id="PTHR21610:SF9">
    <property type="entry name" value="VON WILLEBRAND FACTOR A DOMAIN-CONTAINING PROTEIN 8"/>
    <property type="match status" value="1"/>
</dbReference>
<dbReference type="Gene3D" id="3.40.50.410">
    <property type="entry name" value="von Willebrand factor, type A domain"/>
    <property type="match status" value="1"/>
</dbReference>
<accession>M9PHH0</accession>
<proteinExistence type="evidence at protein level"/>
<reference evidence="10 12" key="2">
    <citation type="journal article" date="2002" name="Genome Biol.">
        <title>Finishing a whole-genome shotgun: release 3 of the Drosophila melanogaster euchromatic genome sequence.</title>
        <authorList>
            <person name="Celniker S.E."/>
            <person name="Wheeler D.A."/>
            <person name="Kronmiller B."/>
            <person name="Carlson J.W."/>
            <person name="Halpern A."/>
            <person name="Patel S."/>
            <person name="Adams M."/>
            <person name="Champe M."/>
            <person name="Dugan S.P."/>
            <person name="Frise E."/>
            <person name="Hodgson A."/>
            <person name="George R.A."/>
            <person name="Hoskins R.A."/>
            <person name="Laverty T."/>
            <person name="Muzny D.M."/>
            <person name="Nelson C.R."/>
            <person name="Pacleb J.M."/>
            <person name="Park S."/>
            <person name="Pfeiffer B.D."/>
            <person name="Richards S."/>
            <person name="Sodergren E.J."/>
            <person name="Svirskas R."/>
            <person name="Tabor P.E."/>
            <person name="Wan K."/>
            <person name="Stapleton M."/>
            <person name="Sutton G.G."/>
            <person name="Venter C."/>
            <person name="Weinstock G."/>
            <person name="Scherer S.E."/>
            <person name="Myers E.W."/>
            <person name="Gibbs R.A."/>
            <person name="Rubin G.M."/>
        </authorList>
    </citation>
    <scope>NUCLEOTIDE SEQUENCE [LARGE SCALE GENOMIC DNA]</scope>
    <source>
        <strain evidence="12">Berkeley</strain>
    </source>
</reference>
<dbReference type="CTD" id="53434"/>
<dbReference type="GO" id="GO:0005737">
    <property type="term" value="C:cytoplasm"/>
    <property type="evidence" value="ECO:0000318"/>
    <property type="project" value="GO_Central"/>
</dbReference>
<keyword evidence="5" id="KW-0496">Mitochondrion</keyword>
<dbReference type="EMBL" id="AE014298">
    <property type="protein sequence ID" value="AGB95224.1"/>
    <property type="molecule type" value="Genomic_DNA"/>
</dbReference>
<dbReference type="CDD" id="cd01455">
    <property type="entry name" value="vWA_F11C1-5a_type"/>
    <property type="match status" value="1"/>
</dbReference>
<evidence type="ECO:0000313" key="11">
    <source>
        <dbReference type="FlyBase" id="FBgn0040234"/>
    </source>
</evidence>
<dbReference type="GO" id="GO:0032991">
    <property type="term" value="C:protein-containing complex"/>
    <property type="evidence" value="ECO:0007669"/>
    <property type="project" value="UniProtKB-ARBA"/>
</dbReference>
<comment type="subcellular location">
    <subcellularLocation>
        <location evidence="1">Mitochondrion</location>
    </subcellularLocation>
</comment>
<evidence type="ECO:0000256" key="5">
    <source>
        <dbReference type="ARBA" id="ARBA00023128"/>
    </source>
</evidence>
<reference evidence="10 12" key="1">
    <citation type="journal article" date="2000" name="Science">
        <title>The genome sequence of Drosophila melanogaster.</title>
        <authorList>
            <person name="Adams M.D."/>
            <person name="Celniker S.E."/>
            <person name="Holt R.A."/>
            <person name="Evans C.A."/>
            <person name="Gocayne J.D."/>
            <person name="Amanatides P.G."/>
            <person name="Scherer S.E."/>
            <person name="Li P.W."/>
            <person name="Hoskins R.A."/>
            <person name="Galle R.F."/>
            <person name="George R.A."/>
            <person name="Lewis S.E."/>
            <person name="Richards S."/>
            <person name="Ashburner M."/>
            <person name="Henderson S.N."/>
            <person name="Sutton G.G."/>
            <person name="Wortman J.R."/>
            <person name="Yandell M.D."/>
            <person name="Zhang Q."/>
            <person name="Chen L.X."/>
            <person name="Brandon R.C."/>
            <person name="Rogers Y.H."/>
            <person name="Blazej R.G."/>
            <person name="Champe M."/>
            <person name="Pfeiffer B.D."/>
            <person name="Wan K.H."/>
            <person name="Doyle C."/>
            <person name="Baxter E.G."/>
            <person name="Helt G."/>
            <person name="Nelson C.R."/>
            <person name="Gabor G.L."/>
            <person name="Abril J.F."/>
            <person name="Agbayani A."/>
            <person name="An H.J."/>
            <person name="Andrews-Pfannkoch C."/>
            <person name="Baldwin D."/>
            <person name="Ballew R.M."/>
            <person name="Basu A."/>
            <person name="Baxendale J."/>
            <person name="Bayraktaroglu L."/>
            <person name="Beasley E.M."/>
            <person name="Beeson K.Y."/>
            <person name="Benos P.V."/>
            <person name="Berman B.P."/>
            <person name="Bhandari D."/>
            <person name="Bolshakov S."/>
            <person name="Borkova D."/>
            <person name="Botchan M.R."/>
            <person name="Bouck J."/>
            <person name="Brokstein P."/>
            <person name="Brottier P."/>
            <person name="Burtis K.C."/>
            <person name="Busam D.A."/>
            <person name="Butler H."/>
            <person name="Cadieu E."/>
            <person name="Center A."/>
            <person name="Chandra I."/>
            <person name="Cherry J.M."/>
            <person name="Cawley S."/>
            <person name="Dahlke C."/>
            <person name="Davenport L.B."/>
            <person name="Davies P."/>
            <person name="de Pablos B."/>
            <person name="Delcher A."/>
            <person name="Deng Z."/>
            <person name="Mays A.D."/>
            <person name="Dew I."/>
            <person name="Dietz S.M."/>
            <person name="Dodson K."/>
            <person name="Doup L.E."/>
            <person name="Downes M."/>
            <person name="Dugan-Rocha S."/>
            <person name="Dunkov B.C."/>
            <person name="Dunn P."/>
            <person name="Durbin K.J."/>
            <person name="Evangelista C.C."/>
            <person name="Ferraz C."/>
            <person name="Ferriera S."/>
            <person name="Fleischmann W."/>
            <person name="Fosler C."/>
            <person name="Gabrielian A.E."/>
            <person name="Garg N.S."/>
            <person name="Gelbart W.M."/>
            <person name="Glasser K."/>
            <person name="Glodek A."/>
            <person name="Gong F."/>
            <person name="Gorrell J.H."/>
            <person name="Gu Z."/>
            <person name="Guan P."/>
            <person name="Harris M."/>
            <person name="Harris N.L."/>
            <person name="Harvey D."/>
            <person name="Heiman T.J."/>
            <person name="Hernandez J.R."/>
            <person name="Houck J."/>
            <person name="Hostin D."/>
            <person name="Houston K.A."/>
            <person name="Howland T.J."/>
            <person name="Wei M.H."/>
            <person name="Ibegwam C."/>
            <person name="Jalali M."/>
            <person name="Kalush F."/>
            <person name="Karpen G.H."/>
            <person name="Ke Z."/>
            <person name="Kennison J.A."/>
            <person name="Ketchum K.A."/>
            <person name="Kimmel B.E."/>
            <person name="Kodira C.D."/>
            <person name="Kraft C."/>
            <person name="Kravitz S."/>
            <person name="Kulp D."/>
            <person name="Lai Z."/>
            <person name="Lasko P."/>
            <person name="Lei Y."/>
            <person name="Levitsky A.A."/>
            <person name="Li J."/>
            <person name="Li Z."/>
            <person name="Liang Y."/>
            <person name="Lin X."/>
            <person name="Liu X."/>
            <person name="Mattei B."/>
            <person name="McIntosh T.C."/>
            <person name="McLeod M.P."/>
            <person name="McPherson D."/>
            <person name="Merkulov G."/>
            <person name="Milshina N.V."/>
            <person name="Mobarry C."/>
            <person name="Morris J."/>
            <person name="Moshrefi A."/>
            <person name="Mount S.M."/>
            <person name="Moy M."/>
            <person name="Murphy B."/>
            <person name="Murphy L."/>
            <person name="Muzny D.M."/>
            <person name="Nelson D.L."/>
            <person name="Nelson D.R."/>
            <person name="Nelson K.A."/>
            <person name="Nixon K."/>
            <person name="Nusskern D.R."/>
            <person name="Pacleb J.M."/>
            <person name="Palazzolo M."/>
            <person name="Pittman G.S."/>
            <person name="Pan S."/>
            <person name="Pollard J."/>
            <person name="Puri V."/>
            <person name="Reese M.G."/>
            <person name="Reinert K."/>
            <person name="Remington K."/>
            <person name="Saunders R.D."/>
            <person name="Scheeler F."/>
            <person name="Shen H."/>
            <person name="Shue B.C."/>
            <person name="Siden-Kiamos I."/>
            <person name="Simpson M."/>
            <person name="Skupski M.P."/>
            <person name="Smith T."/>
            <person name="Spier E."/>
            <person name="Spradling A.C."/>
            <person name="Stapleton M."/>
            <person name="Strong R."/>
            <person name="Sun E."/>
            <person name="Svirskas R."/>
            <person name="Tector C."/>
            <person name="Turner R."/>
            <person name="Venter E."/>
            <person name="Wang A.H."/>
            <person name="Wang X."/>
            <person name="Wang Z.Y."/>
            <person name="Wassarman D.A."/>
            <person name="Weinstock G.M."/>
            <person name="Weissenbach J."/>
            <person name="Williams S.M."/>
            <person name="WoodageT"/>
            <person name="Worley K.C."/>
            <person name="Wu D."/>
            <person name="Yang S."/>
            <person name="Yao Q.A."/>
            <person name="Ye J."/>
            <person name="Yeh R.F."/>
            <person name="Zaveri J.S."/>
            <person name="Zhan M."/>
            <person name="Zhang G."/>
            <person name="Zhao Q."/>
            <person name="Zheng L."/>
            <person name="Zheng X.H."/>
            <person name="Zhong F.N."/>
            <person name="Zhong W."/>
            <person name="Zhou X."/>
            <person name="Zhu S."/>
            <person name="Zhu X."/>
            <person name="Smith H.O."/>
            <person name="Gibbs R.A."/>
            <person name="Myers E.W."/>
            <person name="Rubin G.M."/>
            <person name="Venter J.C."/>
        </authorList>
    </citation>
    <scope>NUCLEOTIDE SEQUENCE [LARGE SCALE GENOMIC DNA]</scope>
    <source>
        <strain evidence="12">Berkeley</strain>
    </source>
</reference>
<keyword evidence="12" id="KW-1185">Reference proteome</keyword>
<dbReference type="PANTHER" id="PTHR21610">
    <property type="entry name" value="VON WILLEBRAND FACTOR A DOMAIN-CONTAINING PROTEIN 8"/>
    <property type="match status" value="1"/>
</dbReference>
<dbReference type="FunCoup" id="M9PHH0">
    <property type="interactions" value="1173"/>
</dbReference>
<evidence type="ECO:0000256" key="2">
    <source>
        <dbReference type="ARBA" id="ARBA00022741"/>
    </source>
</evidence>
<dbReference type="AlphaFoldDB" id="M9PHH0"/>
<dbReference type="InterPro" id="IPR027417">
    <property type="entry name" value="P-loop_NTPase"/>
</dbReference>
<evidence type="ECO:0000313" key="12">
    <source>
        <dbReference type="Proteomes" id="UP000000803"/>
    </source>
</evidence>
<reference evidence="10 12" key="6">
    <citation type="journal article" date="2005" name="PLoS Comput. Biol.">
        <title>Combined evidence annotation of transposable elements in genome sequences.</title>
        <authorList>
            <person name="Quesneville H."/>
            <person name="Bergman C.M."/>
            <person name="Andrieu O."/>
            <person name="Autard D."/>
            <person name="Nouaud D."/>
            <person name="Ashburner M."/>
            <person name="Anxolabehere D."/>
        </authorList>
    </citation>
    <scope>NUCLEOTIDE SEQUENCE [LARGE SCALE GENOMIC DNA]</scope>
    <source>
        <strain evidence="12">Berkeley</strain>
    </source>
</reference>
<comment type="function">
    <text evidence="6">Exhibits ATPase activity in vitro.</text>
</comment>
<dbReference type="InParanoid" id="M9PHH0"/>
<evidence type="ECO:0000256" key="6">
    <source>
        <dbReference type="ARBA" id="ARBA00055988"/>
    </source>
</evidence>
<reference evidence="10 12" key="10">
    <citation type="journal article" date="2015" name="G3 (Bethesda)">
        <title>Gene Model Annotations for Drosophila melanogaster: The Rule-Benders.</title>
        <authorList>
            <consortium name="FlyBase Consortium"/>
            <person name="Crosby M.A."/>
            <person name="Gramates L.S."/>
            <person name="Dos Santos G."/>
            <person name="Matthews B.B."/>
            <person name="St Pierre S.E."/>
            <person name="Zhou P."/>
            <person name="Schroeder A.J."/>
            <person name="Falls K."/>
            <person name="Emmert D.B."/>
            <person name="Russo S.M."/>
            <person name="Gelbart W.M."/>
            <person name="null"/>
        </authorList>
    </citation>
    <scope>NUCLEOTIDE SEQUENCE [LARGE SCALE GENOMIC DNA]</scope>
    <source>
        <strain evidence="12">Berkeley</strain>
    </source>
</reference>
<reference evidence="10 12" key="8">
    <citation type="journal article" date="2007" name="Science">
        <title>Sequence finishing and mapping of Drosophila melanogaster heterochromatin.</title>
        <authorList>
            <person name="Hoskins R.A."/>
            <person name="Carlson J.W."/>
            <person name="Kennedy C."/>
            <person name="Acevedo D."/>
            <person name="Evans-Holm M."/>
            <person name="Frise E."/>
            <person name="Wan K.H."/>
            <person name="Park S."/>
            <person name="Mendez-Lago M."/>
            <person name="Rossi F."/>
            <person name="Villasante A."/>
            <person name="Dimitri P."/>
            <person name="Karpen G.H."/>
            <person name="Celniker S.E."/>
        </authorList>
    </citation>
    <scope>NUCLEOTIDE SEQUENCE [LARGE SCALE GENOMIC DNA]</scope>
    <source>
        <strain evidence="12">Berkeley</strain>
    </source>
</reference>
<dbReference type="FunFam" id="3.40.50.300:FF:000663">
    <property type="entry name" value="von Willebrand factor A domain containing 8"/>
    <property type="match status" value="1"/>
</dbReference>
<dbReference type="RefSeq" id="NP_001259381.1">
    <property type="nucleotide sequence ID" value="NM_001272452.1"/>
</dbReference>
<dbReference type="BioGRID-ORCS" id="53434">
    <property type="hits" value="0 hits in 1 CRISPR screen"/>
</dbReference>
<evidence type="ECO:0000256" key="7">
    <source>
        <dbReference type="ARBA" id="ARBA00070377"/>
    </source>
</evidence>
<dbReference type="Proteomes" id="UP000000803">
    <property type="component" value="Chromosome X"/>
</dbReference>
<reference evidence="10 12" key="5">
    <citation type="journal article" date="2002" name="Genome Biol.">
        <title>Heterochromatic sequences in a Drosophila whole-genome shotgun assembly.</title>
        <authorList>
            <person name="Hoskins R.A."/>
            <person name="Smith C.D."/>
            <person name="Carlson J.W."/>
            <person name="Carvalho A.B."/>
            <person name="Halpern A."/>
            <person name="Kaminker J.S."/>
            <person name="Kennedy C."/>
            <person name="Mungall C.J."/>
            <person name="Sullivan B.A."/>
            <person name="Sutton G.G."/>
            <person name="Yasuhara J.C."/>
            <person name="Wakimoto B.T."/>
            <person name="Myers E.W."/>
            <person name="Celniker S.E."/>
            <person name="Rubin G.M."/>
            <person name="Karpen G.H."/>
        </authorList>
    </citation>
    <scope>NUCLEOTIDE SEQUENCE [LARGE SCALE GENOMIC DNA]</scope>
    <source>
        <strain evidence="12">Berkeley</strain>
    </source>
</reference>